<keyword evidence="7" id="KW-0547">Nucleotide-binding</keyword>
<evidence type="ECO:0000256" key="11">
    <source>
        <dbReference type="ARBA" id="ARBA00023136"/>
    </source>
</evidence>
<comment type="catalytic activity">
    <reaction evidence="12">
        <text>ATP + H2O + xenobioticSide 1 = ADP + phosphate + xenobioticSide 2.</text>
        <dbReference type="EC" id="7.6.2.2"/>
    </reaction>
</comment>
<dbReference type="SUPFAM" id="SSF52540">
    <property type="entry name" value="P-loop containing nucleoside triphosphate hydrolases"/>
    <property type="match status" value="2"/>
</dbReference>
<dbReference type="InterPro" id="IPR050173">
    <property type="entry name" value="ABC_transporter_C-like"/>
</dbReference>
<keyword evidence="5 14" id="KW-0812">Transmembrane</keyword>
<feature type="transmembrane region" description="Helical" evidence="14">
    <location>
        <begin position="174"/>
        <end position="195"/>
    </location>
</feature>
<dbReference type="Pfam" id="PF00005">
    <property type="entry name" value="ABC_tran"/>
    <property type="match status" value="2"/>
</dbReference>
<dbReference type="EMBL" id="JARBHA010000010">
    <property type="protein sequence ID" value="KAJ9691131.1"/>
    <property type="molecule type" value="Genomic_DNA"/>
</dbReference>
<keyword evidence="11 14" id="KW-0472">Membrane</keyword>
<dbReference type="PANTHER" id="PTHR24223">
    <property type="entry name" value="ATP-BINDING CASSETTE SUB-FAMILY C"/>
    <property type="match status" value="1"/>
</dbReference>
<feature type="transmembrane region" description="Helical" evidence="14">
    <location>
        <begin position="37"/>
        <end position="55"/>
    </location>
</feature>
<dbReference type="EC" id="7.6.2.2" evidence="3"/>
<evidence type="ECO:0000313" key="17">
    <source>
        <dbReference type="EMBL" id="KAJ9691131.1"/>
    </source>
</evidence>
<dbReference type="CDD" id="cd03250">
    <property type="entry name" value="ABCC_MRP_domain1"/>
    <property type="match status" value="1"/>
</dbReference>
<gene>
    <name evidence="17" type="ORF">PVL29_013349</name>
</gene>
<keyword evidence="4" id="KW-0813">Transport</keyword>
<evidence type="ECO:0000256" key="3">
    <source>
        <dbReference type="ARBA" id="ARBA00012191"/>
    </source>
</evidence>
<dbReference type="Gene3D" id="1.20.1560.10">
    <property type="entry name" value="ABC transporter type 1, transmembrane domain"/>
    <property type="match status" value="2"/>
</dbReference>
<dbReference type="InterPro" id="IPR044746">
    <property type="entry name" value="ABCC_6TM_D1"/>
</dbReference>
<feature type="transmembrane region" description="Helical" evidence="14">
    <location>
        <begin position="441"/>
        <end position="461"/>
    </location>
</feature>
<keyword evidence="9" id="KW-1278">Translocase</keyword>
<evidence type="ECO:0000256" key="1">
    <source>
        <dbReference type="ARBA" id="ARBA00004127"/>
    </source>
</evidence>
<dbReference type="PROSITE" id="PS50893">
    <property type="entry name" value="ABC_TRANSPORTER_2"/>
    <property type="match status" value="1"/>
</dbReference>
<evidence type="ECO:0000256" key="6">
    <source>
        <dbReference type="ARBA" id="ARBA00022737"/>
    </source>
</evidence>
<dbReference type="InterPro" id="IPR003439">
    <property type="entry name" value="ABC_transporter-like_ATP-bd"/>
</dbReference>
<dbReference type="SMART" id="SM00382">
    <property type="entry name" value="AAA"/>
    <property type="match status" value="2"/>
</dbReference>
<dbReference type="InterPro" id="IPR011527">
    <property type="entry name" value="ABC1_TM_dom"/>
</dbReference>
<evidence type="ECO:0000256" key="9">
    <source>
        <dbReference type="ARBA" id="ARBA00022967"/>
    </source>
</evidence>
<feature type="transmembrane region" description="Helical" evidence="14">
    <location>
        <begin position="112"/>
        <end position="131"/>
    </location>
</feature>
<dbReference type="GO" id="GO:0005524">
    <property type="term" value="F:ATP binding"/>
    <property type="evidence" value="ECO:0007669"/>
    <property type="project" value="UniProtKB-KW"/>
</dbReference>
<dbReference type="Proteomes" id="UP001168098">
    <property type="component" value="Unassembled WGS sequence"/>
</dbReference>
<evidence type="ECO:0000256" key="2">
    <source>
        <dbReference type="ARBA" id="ARBA00009726"/>
    </source>
</evidence>
<dbReference type="Pfam" id="PF00664">
    <property type="entry name" value="ABC_membrane"/>
    <property type="match status" value="2"/>
</dbReference>
<reference evidence="17 18" key="1">
    <citation type="journal article" date="2023" name="BMC Biotechnol.">
        <title>Vitis rotundifolia cv Carlos genome sequencing.</title>
        <authorList>
            <person name="Huff M."/>
            <person name="Hulse-Kemp A."/>
            <person name="Scheffler B."/>
            <person name="Youngblood R."/>
            <person name="Simpson S."/>
            <person name="Babiker E."/>
            <person name="Staton M."/>
        </authorList>
    </citation>
    <scope>NUCLEOTIDE SEQUENCE [LARGE SCALE GENOMIC DNA]</scope>
    <source>
        <tissue evidence="17">Leaf</tissue>
    </source>
</reference>
<feature type="transmembrane region" description="Helical" evidence="14">
    <location>
        <begin position="338"/>
        <end position="357"/>
    </location>
</feature>
<feature type="compositionally biased region" description="Polar residues" evidence="13">
    <location>
        <begin position="873"/>
        <end position="882"/>
    </location>
</feature>
<keyword evidence="6" id="KW-0677">Repeat</keyword>
<feature type="domain" description="ABC transmembrane type-1" evidence="16">
    <location>
        <begin position="920"/>
        <end position="1202"/>
    </location>
</feature>
<dbReference type="Gene3D" id="3.40.50.300">
    <property type="entry name" value="P-loop containing nucleotide triphosphate hydrolases"/>
    <property type="match status" value="2"/>
</dbReference>
<dbReference type="GO" id="GO:0016020">
    <property type="term" value="C:membrane"/>
    <property type="evidence" value="ECO:0007669"/>
    <property type="project" value="InterPro"/>
</dbReference>
<comment type="caution">
    <text evidence="17">The sequence shown here is derived from an EMBL/GenBank/DDBJ whole genome shotgun (WGS) entry which is preliminary data.</text>
</comment>
<dbReference type="InterPro" id="IPR044726">
    <property type="entry name" value="ABCC_6TM_D2"/>
</dbReference>
<accession>A0AA38ZL65</accession>
<comment type="subcellular location">
    <subcellularLocation>
        <location evidence="1">Endomembrane system</location>
        <topology evidence="1">Multi-pass membrane protein</topology>
    </subcellularLocation>
</comment>
<dbReference type="PANTHER" id="PTHR24223:SF456">
    <property type="entry name" value="MULTIDRUG RESISTANCE-ASSOCIATED PROTEIN LETHAL(2)03659"/>
    <property type="match status" value="1"/>
</dbReference>
<dbReference type="PROSITE" id="PS00211">
    <property type="entry name" value="ABC_TRANSPORTER_1"/>
    <property type="match status" value="1"/>
</dbReference>
<organism evidence="17 18">
    <name type="scientific">Vitis rotundifolia</name>
    <name type="common">Muscadine grape</name>
    <dbReference type="NCBI Taxonomy" id="103349"/>
    <lineage>
        <taxon>Eukaryota</taxon>
        <taxon>Viridiplantae</taxon>
        <taxon>Streptophyta</taxon>
        <taxon>Embryophyta</taxon>
        <taxon>Tracheophyta</taxon>
        <taxon>Spermatophyta</taxon>
        <taxon>Magnoliopsida</taxon>
        <taxon>eudicotyledons</taxon>
        <taxon>Gunneridae</taxon>
        <taxon>Pentapetalae</taxon>
        <taxon>rosids</taxon>
        <taxon>Vitales</taxon>
        <taxon>Vitaceae</taxon>
        <taxon>Viteae</taxon>
        <taxon>Vitis</taxon>
    </lineage>
</organism>
<feature type="transmembrane region" description="Helical" evidence="14">
    <location>
        <begin position="143"/>
        <end position="162"/>
    </location>
</feature>
<evidence type="ECO:0000256" key="12">
    <source>
        <dbReference type="ARBA" id="ARBA00034018"/>
    </source>
</evidence>
<dbReference type="SUPFAM" id="SSF90123">
    <property type="entry name" value="ABC transporter transmembrane region"/>
    <property type="match status" value="2"/>
</dbReference>
<dbReference type="GO" id="GO:0016887">
    <property type="term" value="F:ATP hydrolysis activity"/>
    <property type="evidence" value="ECO:0007669"/>
    <property type="project" value="InterPro"/>
</dbReference>
<protein>
    <recommendedName>
        <fullName evidence="3">ABC-type xenobiotic transporter</fullName>
        <ecNumber evidence="3">7.6.2.2</ecNumber>
    </recommendedName>
</protein>
<evidence type="ECO:0000256" key="4">
    <source>
        <dbReference type="ARBA" id="ARBA00022448"/>
    </source>
</evidence>
<evidence type="ECO:0000256" key="8">
    <source>
        <dbReference type="ARBA" id="ARBA00022840"/>
    </source>
</evidence>
<evidence type="ECO:0000259" key="16">
    <source>
        <dbReference type="PROSITE" id="PS50929"/>
    </source>
</evidence>
<dbReference type="PROSITE" id="PS50929">
    <property type="entry name" value="ABC_TM1F"/>
    <property type="match status" value="2"/>
</dbReference>
<keyword evidence="18" id="KW-1185">Reference proteome</keyword>
<feature type="domain" description="ABC transmembrane type-1" evidence="16">
    <location>
        <begin position="304"/>
        <end position="583"/>
    </location>
</feature>
<dbReference type="FunFam" id="3.40.50.300:FF:000450">
    <property type="entry name" value="ABC transporter C family member 2"/>
    <property type="match status" value="1"/>
</dbReference>
<feature type="transmembrane region" description="Helical" evidence="14">
    <location>
        <begin position="1055"/>
        <end position="1074"/>
    </location>
</feature>
<proteinExistence type="inferred from homology"/>
<dbReference type="InterPro" id="IPR036640">
    <property type="entry name" value="ABC1_TM_sf"/>
</dbReference>
<evidence type="ECO:0000256" key="10">
    <source>
        <dbReference type="ARBA" id="ARBA00022989"/>
    </source>
</evidence>
<feature type="transmembrane region" description="Helical" evidence="14">
    <location>
        <begin position="1028"/>
        <end position="1049"/>
    </location>
</feature>
<evidence type="ECO:0000256" key="13">
    <source>
        <dbReference type="SAM" id="MobiDB-lite"/>
    </source>
</evidence>
<evidence type="ECO:0000256" key="14">
    <source>
        <dbReference type="SAM" id="Phobius"/>
    </source>
</evidence>
<dbReference type="FunFam" id="1.20.1560.10:FF:000013">
    <property type="entry name" value="ABC transporter C family member 2"/>
    <property type="match status" value="1"/>
</dbReference>
<evidence type="ECO:0000313" key="18">
    <source>
        <dbReference type="Proteomes" id="UP001168098"/>
    </source>
</evidence>
<feature type="transmembrane region" description="Helical" evidence="14">
    <location>
        <begin position="519"/>
        <end position="545"/>
    </location>
</feature>
<keyword evidence="8" id="KW-0067">ATP-binding</keyword>
<feature type="transmembrane region" description="Helical" evidence="14">
    <location>
        <begin position="1140"/>
        <end position="1160"/>
    </location>
</feature>
<dbReference type="CDD" id="cd18580">
    <property type="entry name" value="ABC_6TM_ABCC_D2"/>
    <property type="match status" value="1"/>
</dbReference>
<feature type="transmembrane region" description="Helical" evidence="14">
    <location>
        <begin position="1172"/>
        <end position="1194"/>
    </location>
</feature>
<keyword evidence="10 14" id="KW-1133">Transmembrane helix</keyword>
<feature type="transmembrane region" description="Helical" evidence="14">
    <location>
        <begin position="911"/>
        <end position="928"/>
    </location>
</feature>
<dbReference type="FunFam" id="1.20.1560.10:FF:000024">
    <property type="entry name" value="ABC transporter C family member 2"/>
    <property type="match status" value="1"/>
</dbReference>
<feature type="region of interest" description="Disordered" evidence="13">
    <location>
        <begin position="852"/>
        <end position="888"/>
    </location>
</feature>
<feature type="transmembrane region" description="Helical" evidence="14">
    <location>
        <begin position="557"/>
        <end position="578"/>
    </location>
</feature>
<dbReference type="InterPro" id="IPR027417">
    <property type="entry name" value="P-loop_NTPase"/>
</dbReference>
<sequence length="1413" mass="158768">MAFGPLVWYCRPVTNGVWAKLVDNAFGVYTPCATDTLVISISHLILLSLCFYRIWRIKKDFKVQRFCLRSNYYNYMLALLAGYCTAEPLFRLIMGISVFNLDGQAGLAPFEVVSLIIKAFAWCSMLVLIGIETKVYIREFRWYLRFGVLYTLVGEAVMLNLILSVKELYDRSILYLYISEVFFQVLFGILLLFYVPDLDPYPGYTPMWTGSVDDAEYEEIPGGEQICPERHANIFSRITFGWMNPIMQLGSKRPITEKDVWKLDSWDQTETLNNNFQRCWAEEAQRPKPWLLRALNRSLGGRFWWGGFWKIGNDLSQFVGPLILNQLLQSMQQGDPAWIGYIYAFSIFVGVVFGVLFEAQYFQNVMRVGFRVRSTLIAAVFRKSLKLTHEGRRQFASGKITNLMTTDAEALQQICQSLHTLWSAPFRIIIAMVLLYKELGVASLLGALMLVLLFPIQTVVISRMQKLSKEGLQRTDKRIGLMNEILAAMDTVKCYAWENSFQSKVQSVRNEELSWFRKASFLGAFNVFMLNSIPVVVIVISFGMFTLLGGDLTPARAFTSLSLFAVLRFPLFMLPNIITQAVNANVSLKRLEELFLAEERILLPNPPLEPGLPAISIKNGYFSWDSKADRPTLSNVNLDIPVGGLVAIVGGTGEGKTSLVSAMLGELPPMSDASAVIRGTVAYVPQVSWIFNATVRGNILFGSPFEAARYEKAIDVTALQHDLDLLPGGDLTEIGERGVNISGGQKQRVSMARAVYSNSDVYIFDDPLSALDAHVGRQVFDRCIKGELRGKTRVLVTNQLHFLSQVDRIILVHEGMVKEEGTFEELSNNGMLFQKLMENAGKMEEYVEENGAEENIDDKTSKPVANGVVDKLPNNSSNTSKPNEGKSVLIKQEERETGVVSWKVLVRYKNALGGLWVVMILFMCYILTETLRVSSSTWLSQWTNQGGSKTHGPGYYNLIYAILSLGQVLVTLANSYWLIISSLYAAKRLHDAMLGSILRAPMLFFHTNPIGRIINRFAKDLGDIDRNVAVFVNMFLGQVSQLLSTFVLIGIVSTMSLWAIMPLLVLFYSAYLYYQNTAREVKRLDSITRSPVYAQFGEALNGLSTIRAYKAYDRMADINGKSMDNNIRYTLVNMSSNRWLAIRLEALGGLMIWLTATFAVMQNERAENQQAFASTMGLLLSYALNITSLMTGVLRLASLAENSLNSVERVGTYIELPSEAPLVIESNRPPPAWPSSGSIKFEDVVLRYRPELPPVLHGLSFTISPSDKVGIVGRTGAGKSSMLNALFRIVELERGRILIDDCDISKFGLRDLRTVLGIIPQSPVLFSGTVRFNLDPFNEHNDADLWEALERAHLKDVIRRNSLGLDAEVHAQICFSRSLFFFSLSFSFSLFQTTWILNCQLIVFISLSSFCLL</sequence>
<dbReference type="GO" id="GO:0012505">
    <property type="term" value="C:endomembrane system"/>
    <property type="evidence" value="ECO:0007669"/>
    <property type="project" value="UniProtKB-SubCell"/>
</dbReference>
<evidence type="ECO:0000259" key="15">
    <source>
        <dbReference type="PROSITE" id="PS50893"/>
    </source>
</evidence>
<evidence type="ECO:0000256" key="7">
    <source>
        <dbReference type="ARBA" id="ARBA00022741"/>
    </source>
</evidence>
<feature type="domain" description="ABC transporter" evidence="15">
    <location>
        <begin position="615"/>
        <end position="839"/>
    </location>
</feature>
<dbReference type="InterPro" id="IPR003593">
    <property type="entry name" value="AAA+_ATPase"/>
</dbReference>
<dbReference type="InterPro" id="IPR017871">
    <property type="entry name" value="ABC_transporter-like_CS"/>
</dbReference>
<evidence type="ECO:0000256" key="5">
    <source>
        <dbReference type="ARBA" id="ARBA00022692"/>
    </source>
</evidence>
<dbReference type="CDD" id="cd18579">
    <property type="entry name" value="ABC_6TM_ABCC_D1"/>
    <property type="match status" value="1"/>
</dbReference>
<name>A0AA38ZL65_VITRO</name>
<feature type="transmembrane region" description="Helical" evidence="14">
    <location>
        <begin position="958"/>
        <end position="979"/>
    </location>
</feature>
<dbReference type="FunFam" id="3.40.50.300:FF:006084">
    <property type="entry name" value="Os04g0620066 protein"/>
    <property type="match status" value="1"/>
</dbReference>
<dbReference type="GO" id="GO:0008559">
    <property type="term" value="F:ABC-type xenobiotic transporter activity"/>
    <property type="evidence" value="ECO:0007669"/>
    <property type="project" value="UniProtKB-EC"/>
</dbReference>
<comment type="similarity">
    <text evidence="2">Belongs to the ABC transporter superfamily. ABCC family. Conjugate transporter (TC 3.A.1.208) subfamily.</text>
</comment>
<feature type="transmembrane region" description="Helical" evidence="14">
    <location>
        <begin position="76"/>
        <end position="100"/>
    </location>
</feature>